<comment type="caution">
    <text evidence="1">The sequence shown here is derived from an EMBL/GenBank/DDBJ whole genome shotgun (WGS) entry which is preliminary data.</text>
</comment>
<dbReference type="PANTHER" id="PTHR37162:SF11">
    <property type="match status" value="1"/>
</dbReference>
<sequence length="203" mass="22616">MQHSNGKKHQSAAKSIKGQSKLFCSKNSASTTVSANDNVLALELSNNHLVAKAEAIWAMKVAASNYSFASCKDIVPIFQAMFEGHSVAKQMQLSEKKVTYVLSHGLGPYFQDEIISELKKSSNWFTLGFDETTTYQIKKQLDLYVRFWSDKFDKVLNAYIHSVFLGHADSEKVSTSIIDTLNDNKLPLNSLLMLSMDGPNVNL</sequence>
<reference evidence="1 2" key="1">
    <citation type="journal article" date="2022" name="Nat. Ecol. Evol.">
        <title>A masculinizing supergene underlies an exaggerated male reproductive morph in a spider.</title>
        <authorList>
            <person name="Hendrickx F."/>
            <person name="De Corte Z."/>
            <person name="Sonet G."/>
            <person name="Van Belleghem S.M."/>
            <person name="Kostlbacher S."/>
            <person name="Vangestel C."/>
        </authorList>
    </citation>
    <scope>NUCLEOTIDE SEQUENCE [LARGE SCALE GENOMIC DNA]</scope>
    <source>
        <strain evidence="1">W744_W776</strain>
    </source>
</reference>
<accession>A0AAV6TVQ2</accession>
<name>A0AAV6TVQ2_9ARAC</name>
<organism evidence="1 2">
    <name type="scientific">Oedothorax gibbosus</name>
    <dbReference type="NCBI Taxonomy" id="931172"/>
    <lineage>
        <taxon>Eukaryota</taxon>
        <taxon>Metazoa</taxon>
        <taxon>Ecdysozoa</taxon>
        <taxon>Arthropoda</taxon>
        <taxon>Chelicerata</taxon>
        <taxon>Arachnida</taxon>
        <taxon>Araneae</taxon>
        <taxon>Araneomorphae</taxon>
        <taxon>Entelegynae</taxon>
        <taxon>Araneoidea</taxon>
        <taxon>Linyphiidae</taxon>
        <taxon>Erigoninae</taxon>
        <taxon>Oedothorax</taxon>
    </lineage>
</organism>
<proteinExistence type="predicted"/>
<protein>
    <submittedName>
        <fullName evidence="1">Uncharacterized protein</fullName>
    </submittedName>
</protein>
<dbReference type="PANTHER" id="PTHR37162">
    <property type="entry name" value="HAT FAMILY DIMERISATION DOMAINCONTAINING PROTEIN-RELATED"/>
    <property type="match status" value="1"/>
</dbReference>
<evidence type="ECO:0000313" key="2">
    <source>
        <dbReference type="Proteomes" id="UP000827092"/>
    </source>
</evidence>
<evidence type="ECO:0000313" key="1">
    <source>
        <dbReference type="EMBL" id="KAG8175487.1"/>
    </source>
</evidence>
<dbReference type="Proteomes" id="UP000827092">
    <property type="component" value="Unassembled WGS sequence"/>
</dbReference>
<dbReference type="AlphaFoldDB" id="A0AAV6TVQ2"/>
<gene>
    <name evidence="1" type="ORF">JTE90_004179</name>
</gene>
<dbReference type="EMBL" id="JAFNEN010000996">
    <property type="protein sequence ID" value="KAG8175487.1"/>
    <property type="molecule type" value="Genomic_DNA"/>
</dbReference>
<keyword evidence="2" id="KW-1185">Reference proteome</keyword>